<dbReference type="RefSeq" id="WP_057870882.1">
    <property type="nucleotide sequence ID" value="NZ_AZGB01000005.1"/>
</dbReference>
<dbReference type="GeneID" id="98318142"/>
<dbReference type="EMBL" id="AZGB01000005">
    <property type="protein sequence ID" value="KRM07637.1"/>
    <property type="molecule type" value="Genomic_DNA"/>
</dbReference>
<dbReference type="STRING" id="1423750.FC89_GL000076"/>
<name>A0A0R1VQB0_9LACO</name>
<dbReference type="GO" id="GO:0016301">
    <property type="term" value="F:kinase activity"/>
    <property type="evidence" value="ECO:0007669"/>
    <property type="project" value="UniProtKB-KW"/>
</dbReference>
<keyword evidence="8" id="KW-1185">Reference proteome</keyword>
<dbReference type="SUPFAM" id="SSF63999">
    <property type="entry name" value="Thiamin pyrophosphokinase, catalytic domain"/>
    <property type="match status" value="1"/>
</dbReference>
<dbReference type="GO" id="GO:0006772">
    <property type="term" value="P:thiamine metabolic process"/>
    <property type="evidence" value="ECO:0007669"/>
    <property type="project" value="UniProtKB-UniRule"/>
</dbReference>
<sequence>MKEFNLLVGGPVMQLPTDLLTTKKAACWGGADRGALRLVKAGITPQLAIGDFDSSTAAERELIFKNSQRVETAKAEKDDTDTELAVRVILRDYRPDQLKIYGATGGRIDHLLANLFFILQPEFYPALDRITLIDRQNNISFFKPGTYLLQKQPDKKYLAFVPLTKVTQLVLYDEKYRLAGKDFSQPISLASNEFVGTTAKFSFTSGVVCVIQSSD</sequence>
<dbReference type="CDD" id="cd07995">
    <property type="entry name" value="TPK"/>
    <property type="match status" value="1"/>
</dbReference>
<organism evidence="7 8">
    <name type="scientific">Liquorilactobacillus ghanensis DSM 18630</name>
    <dbReference type="NCBI Taxonomy" id="1423750"/>
    <lineage>
        <taxon>Bacteria</taxon>
        <taxon>Bacillati</taxon>
        <taxon>Bacillota</taxon>
        <taxon>Bacilli</taxon>
        <taxon>Lactobacillales</taxon>
        <taxon>Lactobacillaceae</taxon>
        <taxon>Liquorilactobacillus</taxon>
    </lineage>
</organism>
<keyword evidence="1" id="KW-0808">Transferase</keyword>
<dbReference type="PANTHER" id="PTHR41299">
    <property type="entry name" value="THIAMINE PYROPHOSPHOKINASE"/>
    <property type="match status" value="1"/>
</dbReference>
<evidence type="ECO:0000313" key="7">
    <source>
        <dbReference type="EMBL" id="KRM07637.1"/>
    </source>
</evidence>
<evidence type="ECO:0000256" key="4">
    <source>
        <dbReference type="ARBA" id="ARBA00022840"/>
    </source>
</evidence>
<evidence type="ECO:0000256" key="3">
    <source>
        <dbReference type="ARBA" id="ARBA00022777"/>
    </source>
</evidence>
<keyword evidence="4" id="KW-0067">ATP-binding</keyword>
<dbReference type="InterPro" id="IPR053149">
    <property type="entry name" value="TPK"/>
</dbReference>
<dbReference type="AlphaFoldDB" id="A0A0R1VQB0"/>
<keyword evidence="3 7" id="KW-0418">Kinase</keyword>
<dbReference type="Gene3D" id="3.40.50.10240">
    <property type="entry name" value="Thiamin pyrophosphokinase, catalytic domain"/>
    <property type="match status" value="1"/>
</dbReference>
<evidence type="ECO:0000313" key="8">
    <source>
        <dbReference type="Proteomes" id="UP000051451"/>
    </source>
</evidence>
<dbReference type="InterPro" id="IPR036759">
    <property type="entry name" value="TPK_catalytic_sf"/>
</dbReference>
<dbReference type="Pfam" id="PF04263">
    <property type="entry name" value="TPK_catalytic"/>
    <property type="match status" value="1"/>
</dbReference>
<dbReference type="SMART" id="SM00983">
    <property type="entry name" value="TPK_B1_binding"/>
    <property type="match status" value="1"/>
</dbReference>
<protein>
    <recommendedName>
        <fullName evidence="5">Thiamine diphosphokinase</fullName>
        <ecNumber evidence="5">2.7.6.2</ecNumber>
    </recommendedName>
</protein>
<dbReference type="EC" id="2.7.6.2" evidence="5"/>
<accession>A0A0R1VQB0</accession>
<dbReference type="GO" id="GO:0009229">
    <property type="term" value="P:thiamine diphosphate biosynthetic process"/>
    <property type="evidence" value="ECO:0007669"/>
    <property type="project" value="InterPro"/>
</dbReference>
<dbReference type="NCBIfam" id="TIGR01378">
    <property type="entry name" value="thi_PPkinase"/>
    <property type="match status" value="1"/>
</dbReference>
<evidence type="ECO:0000259" key="6">
    <source>
        <dbReference type="SMART" id="SM00983"/>
    </source>
</evidence>
<keyword evidence="2" id="KW-0547">Nucleotide-binding</keyword>
<dbReference type="GO" id="GO:0004788">
    <property type="term" value="F:thiamine diphosphokinase activity"/>
    <property type="evidence" value="ECO:0007669"/>
    <property type="project" value="UniProtKB-UniRule"/>
</dbReference>
<proteinExistence type="predicted"/>
<gene>
    <name evidence="7" type="ORF">FC89_GL000076</name>
</gene>
<dbReference type="GO" id="GO:0030975">
    <property type="term" value="F:thiamine binding"/>
    <property type="evidence" value="ECO:0007669"/>
    <property type="project" value="InterPro"/>
</dbReference>
<dbReference type="GO" id="GO:0005524">
    <property type="term" value="F:ATP binding"/>
    <property type="evidence" value="ECO:0007669"/>
    <property type="project" value="UniProtKB-KW"/>
</dbReference>
<comment type="caution">
    <text evidence="7">The sequence shown here is derived from an EMBL/GenBank/DDBJ whole genome shotgun (WGS) entry which is preliminary data.</text>
</comment>
<reference evidence="7 8" key="1">
    <citation type="journal article" date="2015" name="Genome Announc.">
        <title>Expanding the biotechnology potential of lactobacilli through comparative genomics of 213 strains and associated genera.</title>
        <authorList>
            <person name="Sun Z."/>
            <person name="Harris H.M."/>
            <person name="McCann A."/>
            <person name="Guo C."/>
            <person name="Argimon S."/>
            <person name="Zhang W."/>
            <person name="Yang X."/>
            <person name="Jeffery I.B."/>
            <person name="Cooney J.C."/>
            <person name="Kagawa T.F."/>
            <person name="Liu W."/>
            <person name="Song Y."/>
            <person name="Salvetti E."/>
            <person name="Wrobel A."/>
            <person name="Rasinkangas P."/>
            <person name="Parkhill J."/>
            <person name="Rea M.C."/>
            <person name="O'Sullivan O."/>
            <person name="Ritari J."/>
            <person name="Douillard F.P."/>
            <person name="Paul Ross R."/>
            <person name="Yang R."/>
            <person name="Briner A.E."/>
            <person name="Felis G.E."/>
            <person name="de Vos W.M."/>
            <person name="Barrangou R."/>
            <person name="Klaenhammer T.R."/>
            <person name="Caufield P.W."/>
            <person name="Cui Y."/>
            <person name="Zhang H."/>
            <person name="O'Toole P.W."/>
        </authorList>
    </citation>
    <scope>NUCLEOTIDE SEQUENCE [LARGE SCALE GENOMIC DNA]</scope>
    <source>
        <strain evidence="7 8">DSM 18630</strain>
    </source>
</reference>
<dbReference type="PANTHER" id="PTHR41299:SF1">
    <property type="entry name" value="THIAMINE PYROPHOSPHOKINASE"/>
    <property type="match status" value="1"/>
</dbReference>
<dbReference type="InterPro" id="IPR007371">
    <property type="entry name" value="TPK_catalytic"/>
</dbReference>
<dbReference type="InterPro" id="IPR007373">
    <property type="entry name" value="Thiamin_PyroPKinase_B1-bd"/>
</dbReference>
<dbReference type="Proteomes" id="UP000051451">
    <property type="component" value="Unassembled WGS sequence"/>
</dbReference>
<dbReference type="Pfam" id="PF04265">
    <property type="entry name" value="TPK_B1_binding"/>
    <property type="match status" value="1"/>
</dbReference>
<dbReference type="PATRIC" id="fig|1423750.3.peg.77"/>
<dbReference type="OrthoDB" id="9804377at2"/>
<evidence type="ECO:0000256" key="5">
    <source>
        <dbReference type="NCBIfam" id="TIGR01378"/>
    </source>
</evidence>
<feature type="domain" description="Thiamin pyrophosphokinase thiamin-binding" evidence="6">
    <location>
        <begin position="145"/>
        <end position="208"/>
    </location>
</feature>
<dbReference type="InterPro" id="IPR006282">
    <property type="entry name" value="Thi_PPkinase"/>
</dbReference>
<evidence type="ECO:0000256" key="2">
    <source>
        <dbReference type="ARBA" id="ARBA00022741"/>
    </source>
</evidence>
<evidence type="ECO:0000256" key="1">
    <source>
        <dbReference type="ARBA" id="ARBA00022679"/>
    </source>
</evidence>